<evidence type="ECO:0000313" key="16">
    <source>
        <dbReference type="Proteomes" id="UP000314987"/>
    </source>
</evidence>
<evidence type="ECO:0000259" key="14">
    <source>
        <dbReference type="PROSITE" id="PS50262"/>
    </source>
</evidence>
<dbReference type="SUPFAM" id="SSF81321">
    <property type="entry name" value="Family A G protein-coupled receptor-like"/>
    <property type="match status" value="1"/>
</dbReference>
<dbReference type="PANTHER" id="PTHR26453">
    <property type="entry name" value="OLFACTORY RECEPTOR"/>
    <property type="match status" value="1"/>
</dbReference>
<dbReference type="OMA" id="CWITGVP"/>
<sequence>KPKVISDDLMEKRYCLNFTLIMEFILLGFSDLPNLQGFLFGVFLVIYMIILIGNGLIIVITKVDPALQTPMYFFLGNFSFVEICYTSVTLPRMLMNLSTQNRHISLVACAVQLCFFLILVVTECLLLTVMAYDRYVAICKPLYYQVIMNHKVCVQLVIGSWVTGIPVVIGQTYQIFSLPFCGSNKLNHVFCDMPPVVKLACGDAFVNQLSAYADAILFALIPFLLILGSYVKIILTILKLSSAPGRHKLFSTCSSHFIVVILFFGSGLIVYFRPKSNHSEGLDKVLSLFYTIVTPMFNPMIYTLRNKDVIEALRKLTLKCKKNHERKH</sequence>
<feature type="transmembrane region" description="Helical" evidence="13">
    <location>
        <begin position="285"/>
        <end position="304"/>
    </location>
</feature>
<comment type="subcellular location">
    <subcellularLocation>
        <location evidence="1 13">Cell membrane</location>
        <topology evidence="1 13">Multi-pass membrane protein</topology>
    </subcellularLocation>
</comment>
<accession>A0A4X2LUH7</accession>
<evidence type="ECO:0000313" key="15">
    <source>
        <dbReference type="Ensembl" id="ENSVURP00010025286.1"/>
    </source>
</evidence>
<keyword evidence="5 12" id="KW-0812">Transmembrane</keyword>
<reference evidence="15" key="3">
    <citation type="submission" date="2025-09" db="UniProtKB">
        <authorList>
            <consortium name="Ensembl"/>
        </authorList>
    </citation>
    <scope>IDENTIFICATION</scope>
</reference>
<reference evidence="16" key="1">
    <citation type="submission" date="2018-12" db="EMBL/GenBank/DDBJ databases">
        <authorList>
            <person name="Yazar S."/>
        </authorList>
    </citation>
    <scope>NUCLEOTIDE SEQUENCE [LARGE SCALE GENOMIC DNA]</scope>
</reference>
<evidence type="ECO:0000256" key="10">
    <source>
        <dbReference type="ARBA" id="ARBA00023170"/>
    </source>
</evidence>
<feature type="transmembrane region" description="Helical" evidence="13">
    <location>
        <begin position="249"/>
        <end position="273"/>
    </location>
</feature>
<dbReference type="GO" id="GO:0004984">
    <property type="term" value="F:olfactory receptor activity"/>
    <property type="evidence" value="ECO:0007669"/>
    <property type="project" value="InterPro"/>
</dbReference>
<dbReference type="PRINTS" id="PR00245">
    <property type="entry name" value="OLFACTORYR"/>
</dbReference>
<feature type="transmembrane region" description="Helical" evidence="13">
    <location>
        <begin position="215"/>
        <end position="237"/>
    </location>
</feature>
<protein>
    <recommendedName>
        <fullName evidence="13">Olfactory receptor</fullName>
    </recommendedName>
</protein>
<comment type="similarity">
    <text evidence="2 12">Belongs to the G-protein coupled receptor 1 family.</text>
</comment>
<feature type="transmembrane region" description="Helical" evidence="13">
    <location>
        <begin position="152"/>
        <end position="176"/>
    </location>
</feature>
<evidence type="ECO:0000256" key="2">
    <source>
        <dbReference type="ARBA" id="ARBA00010663"/>
    </source>
</evidence>
<dbReference type="Gene3D" id="1.20.1070.10">
    <property type="entry name" value="Rhodopsin 7-helix transmembrane proteins"/>
    <property type="match status" value="1"/>
</dbReference>
<feature type="domain" description="G-protein coupled receptors family 1 profile" evidence="14">
    <location>
        <begin position="53"/>
        <end position="302"/>
    </location>
</feature>
<evidence type="ECO:0000256" key="13">
    <source>
        <dbReference type="RuleBase" id="RU363047"/>
    </source>
</evidence>
<evidence type="ECO:0000256" key="11">
    <source>
        <dbReference type="ARBA" id="ARBA00023224"/>
    </source>
</evidence>
<dbReference type="CDD" id="cd15225">
    <property type="entry name" value="7tmA_OR10A-like"/>
    <property type="match status" value="1"/>
</dbReference>
<dbReference type="GeneTree" id="ENSGT01150000286972"/>
<evidence type="ECO:0000256" key="4">
    <source>
        <dbReference type="ARBA" id="ARBA00022606"/>
    </source>
</evidence>
<organism evidence="15 16">
    <name type="scientific">Vombatus ursinus</name>
    <name type="common">Common wombat</name>
    <dbReference type="NCBI Taxonomy" id="29139"/>
    <lineage>
        <taxon>Eukaryota</taxon>
        <taxon>Metazoa</taxon>
        <taxon>Chordata</taxon>
        <taxon>Craniata</taxon>
        <taxon>Vertebrata</taxon>
        <taxon>Euteleostomi</taxon>
        <taxon>Mammalia</taxon>
        <taxon>Metatheria</taxon>
        <taxon>Diprotodontia</taxon>
        <taxon>Vombatidae</taxon>
        <taxon>Vombatus</taxon>
    </lineage>
</organism>
<feature type="transmembrane region" description="Helical" evidence="13">
    <location>
        <begin position="110"/>
        <end position="132"/>
    </location>
</feature>
<keyword evidence="3 13" id="KW-1003">Cell membrane</keyword>
<keyword evidence="4 13" id="KW-0716">Sensory transduction</keyword>
<evidence type="ECO:0000256" key="1">
    <source>
        <dbReference type="ARBA" id="ARBA00004651"/>
    </source>
</evidence>
<dbReference type="PRINTS" id="PR00237">
    <property type="entry name" value="GPCRRHODOPSN"/>
</dbReference>
<dbReference type="GO" id="GO:0005886">
    <property type="term" value="C:plasma membrane"/>
    <property type="evidence" value="ECO:0007669"/>
    <property type="project" value="UniProtKB-SubCell"/>
</dbReference>
<proteinExistence type="inferred from homology"/>
<dbReference type="PROSITE" id="PS00237">
    <property type="entry name" value="G_PROTEIN_RECEP_F1_1"/>
    <property type="match status" value="1"/>
</dbReference>
<evidence type="ECO:0000256" key="7">
    <source>
        <dbReference type="ARBA" id="ARBA00022989"/>
    </source>
</evidence>
<reference evidence="15" key="2">
    <citation type="submission" date="2025-08" db="UniProtKB">
        <authorList>
            <consortium name="Ensembl"/>
        </authorList>
    </citation>
    <scope>IDENTIFICATION</scope>
</reference>
<dbReference type="FunFam" id="1.20.1070.10:FF:000001">
    <property type="entry name" value="Olfactory receptor"/>
    <property type="match status" value="1"/>
</dbReference>
<keyword evidence="11 12" id="KW-0807">Transducer</keyword>
<dbReference type="AlphaFoldDB" id="A0A4X2LUH7"/>
<dbReference type="STRING" id="29139.ENSVURP00010025286"/>
<keyword evidence="7 13" id="KW-1133">Transmembrane helix</keyword>
<dbReference type="GO" id="GO:0004930">
    <property type="term" value="F:G protein-coupled receptor activity"/>
    <property type="evidence" value="ECO:0007669"/>
    <property type="project" value="UniProtKB-KW"/>
</dbReference>
<keyword evidence="16" id="KW-1185">Reference proteome</keyword>
<evidence type="ECO:0000256" key="6">
    <source>
        <dbReference type="ARBA" id="ARBA00022725"/>
    </source>
</evidence>
<dbReference type="Proteomes" id="UP000314987">
    <property type="component" value="Unassembled WGS sequence"/>
</dbReference>
<dbReference type="InterPro" id="IPR017452">
    <property type="entry name" value="GPCR_Rhodpsn_7TM"/>
</dbReference>
<dbReference type="Pfam" id="PF13853">
    <property type="entry name" value="7tm_4"/>
    <property type="match status" value="1"/>
</dbReference>
<keyword evidence="10 12" id="KW-0675">Receptor</keyword>
<name>A0A4X2LUH7_VOMUR</name>
<dbReference type="InterPro" id="IPR000725">
    <property type="entry name" value="Olfact_rcpt"/>
</dbReference>
<gene>
    <name evidence="15" type="primary">LOC114031603</name>
</gene>
<feature type="transmembrane region" description="Helical" evidence="13">
    <location>
        <begin position="38"/>
        <end position="60"/>
    </location>
</feature>
<keyword evidence="9 13" id="KW-0472">Membrane</keyword>
<keyword evidence="8 12" id="KW-0297">G-protein coupled receptor</keyword>
<evidence type="ECO:0000256" key="9">
    <source>
        <dbReference type="ARBA" id="ARBA00023136"/>
    </source>
</evidence>
<evidence type="ECO:0000256" key="12">
    <source>
        <dbReference type="RuleBase" id="RU000688"/>
    </source>
</evidence>
<evidence type="ECO:0000256" key="5">
    <source>
        <dbReference type="ARBA" id="ARBA00022692"/>
    </source>
</evidence>
<dbReference type="Ensembl" id="ENSVURT00010028794.1">
    <property type="protein sequence ID" value="ENSVURP00010025286.1"/>
    <property type="gene ID" value="ENSVURG00010019364.1"/>
</dbReference>
<evidence type="ECO:0000256" key="8">
    <source>
        <dbReference type="ARBA" id="ARBA00023040"/>
    </source>
</evidence>
<keyword evidence="6 13" id="KW-0552">Olfaction</keyword>
<evidence type="ECO:0000256" key="3">
    <source>
        <dbReference type="ARBA" id="ARBA00022475"/>
    </source>
</evidence>
<dbReference type="PROSITE" id="PS50262">
    <property type="entry name" value="G_PROTEIN_RECEP_F1_2"/>
    <property type="match status" value="1"/>
</dbReference>
<feature type="transmembrane region" description="Helical" evidence="13">
    <location>
        <begin position="72"/>
        <end position="90"/>
    </location>
</feature>
<dbReference type="FunFam" id="1.10.1220.70:FF:000001">
    <property type="entry name" value="Olfactory receptor"/>
    <property type="match status" value="1"/>
</dbReference>
<dbReference type="InterPro" id="IPR000276">
    <property type="entry name" value="GPCR_Rhodpsn"/>
</dbReference>